<dbReference type="Proteomes" id="UP000613974">
    <property type="component" value="Unassembled WGS sequence"/>
</dbReference>
<gene>
    <name evidence="5" type="ORF">Snoj_25380</name>
</gene>
<evidence type="ECO:0000313" key="5">
    <source>
        <dbReference type="EMBL" id="GHI68620.1"/>
    </source>
</evidence>
<dbReference type="InterPro" id="IPR027797">
    <property type="entry name" value="PT-TG_dom"/>
</dbReference>
<protein>
    <recommendedName>
        <fullName evidence="4">Pre-toxin TG domain-containing protein</fullName>
    </recommendedName>
</protein>
<dbReference type="EMBL" id="BNEC01000003">
    <property type="protein sequence ID" value="GHI68620.1"/>
    <property type="molecule type" value="Genomic_DNA"/>
</dbReference>
<dbReference type="Pfam" id="PF14449">
    <property type="entry name" value="PT-TG"/>
    <property type="match status" value="1"/>
</dbReference>
<reference evidence="6" key="1">
    <citation type="submission" date="2023-07" db="EMBL/GenBank/DDBJ databases">
        <title>Whole genome shotgun sequence of Streptomyces nojiriensis NBRC 13794.</title>
        <authorList>
            <person name="Komaki H."/>
            <person name="Tamura T."/>
        </authorList>
    </citation>
    <scope>NUCLEOTIDE SEQUENCE [LARGE SCALE GENOMIC DNA]</scope>
    <source>
        <strain evidence="6">NBRC 13794</strain>
    </source>
</reference>
<evidence type="ECO:0000256" key="3">
    <source>
        <dbReference type="SAM" id="MobiDB-lite"/>
    </source>
</evidence>
<organism evidence="5 6">
    <name type="scientific">Streptomyces nojiriensis</name>
    <dbReference type="NCBI Taxonomy" id="66374"/>
    <lineage>
        <taxon>Bacteria</taxon>
        <taxon>Bacillati</taxon>
        <taxon>Actinomycetota</taxon>
        <taxon>Actinomycetes</taxon>
        <taxon>Kitasatosporales</taxon>
        <taxon>Streptomycetaceae</taxon>
        <taxon>Streptomyces</taxon>
    </lineage>
</organism>
<keyword evidence="2" id="KW-0964">Secreted</keyword>
<keyword evidence="6" id="KW-1185">Reference proteome</keyword>
<proteinExistence type="predicted"/>
<evidence type="ECO:0000259" key="4">
    <source>
        <dbReference type="Pfam" id="PF14449"/>
    </source>
</evidence>
<evidence type="ECO:0000256" key="1">
    <source>
        <dbReference type="ARBA" id="ARBA00004613"/>
    </source>
</evidence>
<comment type="subcellular location">
    <subcellularLocation>
        <location evidence="1">Secreted</location>
    </subcellularLocation>
</comment>
<name>A0ABQ3SKF6_9ACTN</name>
<accession>A0ABQ3SKF6</accession>
<feature type="region of interest" description="Disordered" evidence="3">
    <location>
        <begin position="1"/>
        <end position="25"/>
    </location>
</feature>
<evidence type="ECO:0000256" key="2">
    <source>
        <dbReference type="ARBA" id="ARBA00022525"/>
    </source>
</evidence>
<evidence type="ECO:0000313" key="6">
    <source>
        <dbReference type="Proteomes" id="UP000613974"/>
    </source>
</evidence>
<feature type="domain" description="Pre-toxin TG" evidence="4">
    <location>
        <begin position="241"/>
        <end position="303"/>
    </location>
</feature>
<sequence length="322" mass="34293">MNSRSPGSCGRLSGPAGTSHGVHRAGPSVSPAAAWRCAKEVAIRSVKIGLGLGAYLHVFRESMEDGGASFAELEKEVDALKKLEPLTVMAPHTDTESDPKKKLEVLKQFVKTYQAARPNLDTLRTKMVMVARATGLQADSSALLAALTASTYFPAGTHQPEVVVSGELGRWIDDVLAALDQANRGMDQMNEGLKDTNTAVAGFSKGAAHILEVPDFKFDFDHIGPLLGLNTVPPEVLAEEERQMGMMLNLLPGIGNGIIEAITGKDMTTGEQVSGIDRALGGLVVLRWIKVGGKLIPEAIRKARKGAKTCASADGRRRDPPH</sequence>
<comment type="caution">
    <text evidence="5">The sequence shown here is derived from an EMBL/GenBank/DDBJ whole genome shotgun (WGS) entry which is preliminary data.</text>
</comment>